<evidence type="ECO:0000313" key="4">
    <source>
        <dbReference type="EMBL" id="SFF29838.1"/>
    </source>
</evidence>
<keyword evidence="5" id="KW-1185">Reference proteome</keyword>
<protein>
    <submittedName>
        <fullName evidence="4">Toxin co-regulated pilus biosynthesis protein Q</fullName>
    </submittedName>
</protein>
<feature type="region of interest" description="Disordered" evidence="1">
    <location>
        <begin position="135"/>
        <end position="155"/>
    </location>
</feature>
<proteinExistence type="predicted"/>
<accession>A0A1I2HJZ2</accession>
<evidence type="ECO:0000256" key="1">
    <source>
        <dbReference type="SAM" id="MobiDB-lite"/>
    </source>
</evidence>
<organism evidence="4 5">
    <name type="scientific">Dyella marensis</name>
    <dbReference type="NCBI Taxonomy" id="500610"/>
    <lineage>
        <taxon>Bacteria</taxon>
        <taxon>Pseudomonadati</taxon>
        <taxon>Pseudomonadota</taxon>
        <taxon>Gammaproteobacteria</taxon>
        <taxon>Lysobacterales</taxon>
        <taxon>Rhodanobacteraceae</taxon>
        <taxon>Dyella</taxon>
    </lineage>
</organism>
<feature type="domain" description="Toxin co-regulated pilus biosynthesis protein Q C-terminal" evidence="3">
    <location>
        <begin position="55"/>
        <end position="119"/>
    </location>
</feature>
<evidence type="ECO:0000256" key="2">
    <source>
        <dbReference type="SAM" id="SignalP"/>
    </source>
</evidence>
<name>A0A1I2HJZ2_9GAMM</name>
<reference evidence="5" key="1">
    <citation type="submission" date="2016-10" db="EMBL/GenBank/DDBJ databases">
        <authorList>
            <person name="Varghese N."/>
            <person name="Submissions S."/>
        </authorList>
    </citation>
    <scope>NUCLEOTIDE SEQUENCE [LARGE SCALE GENOMIC DNA]</scope>
    <source>
        <strain evidence="5">UNC178MFTsu3.1</strain>
    </source>
</reference>
<gene>
    <name evidence="4" type="ORF">SAMN02799615_03041</name>
</gene>
<sequence>MDFFKRALLGASLLATLALTGCGTSPAKDFGGSWKAVNRFQDAPTEIPLAKGYTFYASPMDETLKNMLTRWARDTGMQLSYQLPSDYTLYKRASELHTNDIHAATAELSSIYAAQNVSVSSDERQILVQATSVPVADAPADAPSSSPAPAAPGAK</sequence>
<dbReference type="PROSITE" id="PS51257">
    <property type="entry name" value="PROKAR_LIPOPROTEIN"/>
    <property type="match status" value="1"/>
</dbReference>
<dbReference type="STRING" id="500610.SAMN02799615_03041"/>
<evidence type="ECO:0000259" key="3">
    <source>
        <dbReference type="Pfam" id="PF10671"/>
    </source>
</evidence>
<keyword evidence="2" id="KW-0732">Signal</keyword>
<dbReference type="Pfam" id="PF10671">
    <property type="entry name" value="TcpQ"/>
    <property type="match status" value="1"/>
</dbReference>
<feature type="signal peptide" evidence="2">
    <location>
        <begin position="1"/>
        <end position="27"/>
    </location>
</feature>
<evidence type="ECO:0000313" key="5">
    <source>
        <dbReference type="Proteomes" id="UP000199477"/>
    </source>
</evidence>
<dbReference type="InterPro" id="IPR018927">
    <property type="entry name" value="Pilus_synth_Q_C"/>
</dbReference>
<feature type="chain" id="PRO_5011756039" evidence="2">
    <location>
        <begin position="28"/>
        <end position="155"/>
    </location>
</feature>
<dbReference type="AlphaFoldDB" id="A0A1I2HJZ2"/>
<dbReference type="RefSeq" id="WP_035322393.1">
    <property type="nucleotide sequence ID" value="NZ_FONH01000012.1"/>
</dbReference>
<dbReference type="Proteomes" id="UP000199477">
    <property type="component" value="Unassembled WGS sequence"/>
</dbReference>
<dbReference type="EMBL" id="FONH01000012">
    <property type="protein sequence ID" value="SFF29838.1"/>
    <property type="molecule type" value="Genomic_DNA"/>
</dbReference>
<dbReference type="Gene3D" id="3.55.50.70">
    <property type="match status" value="1"/>
</dbReference>